<gene>
    <name evidence="1" type="ORF">SAMN06296378_2058</name>
</gene>
<name>A0A2C8ZVK4_9MICO</name>
<dbReference type="AlphaFoldDB" id="A0A2C8ZVK4"/>
<dbReference type="OrthoDB" id="8610356at2"/>
<protein>
    <submittedName>
        <fullName evidence="1">Uncharacterized protein</fullName>
    </submittedName>
</protein>
<organism evidence="1 2">
    <name type="scientific">Salinibacterium xinjiangense</name>
    <dbReference type="NCBI Taxonomy" id="386302"/>
    <lineage>
        <taxon>Bacteria</taxon>
        <taxon>Bacillati</taxon>
        <taxon>Actinomycetota</taxon>
        <taxon>Actinomycetes</taxon>
        <taxon>Micrococcales</taxon>
        <taxon>Microbacteriaceae</taxon>
        <taxon>Salinibacterium</taxon>
    </lineage>
</organism>
<sequence>MTERSSDKYASRLLLEGEWLPVTSTILFIHAPVEHCVETLVSGVRGVHVRREFGKPLVPETVSGSLPALLANLVPLDSSQDRRNLLLATADASWTAMFGSNWRGFDPHSAMSWFGAARIETVAISGIPNAYESALDKGFYGERKIESYEIPSEGEPVGQSLGVRMSEPRKWELVSPSASFRVGNVWNPAAKRITDRFTHDHLSEMANRYGLRPFDADFFAPEGSGVLVSRTDAPQPDESLISLAIARGER</sequence>
<evidence type="ECO:0000313" key="1">
    <source>
        <dbReference type="EMBL" id="SOE69788.1"/>
    </source>
</evidence>
<dbReference type="EMBL" id="OCST01000004">
    <property type="protein sequence ID" value="SOE69788.1"/>
    <property type="molecule type" value="Genomic_DNA"/>
</dbReference>
<dbReference type="Proteomes" id="UP000219440">
    <property type="component" value="Unassembled WGS sequence"/>
</dbReference>
<reference evidence="1 2" key="1">
    <citation type="submission" date="2017-09" db="EMBL/GenBank/DDBJ databases">
        <authorList>
            <person name="Ehlers B."/>
            <person name="Leendertz F.H."/>
        </authorList>
    </citation>
    <scope>NUCLEOTIDE SEQUENCE [LARGE SCALE GENOMIC DNA]</scope>
    <source>
        <strain evidence="1 2">CGMCC 1.05381</strain>
    </source>
</reference>
<evidence type="ECO:0000313" key="2">
    <source>
        <dbReference type="Proteomes" id="UP000219440"/>
    </source>
</evidence>
<dbReference type="RefSeq" id="WP_097061143.1">
    <property type="nucleotide sequence ID" value="NZ_BMLC01000005.1"/>
</dbReference>
<accession>A0A2C8ZVK4</accession>
<proteinExistence type="predicted"/>
<keyword evidence="2" id="KW-1185">Reference proteome</keyword>